<evidence type="ECO:0000256" key="2">
    <source>
        <dbReference type="SAM" id="SignalP"/>
    </source>
</evidence>
<accession>A0A9X3XHB7</accession>
<reference evidence="3 4" key="1">
    <citation type="submission" date="2021-04" db="EMBL/GenBank/DDBJ databases">
        <title>Genome analysis of Polyangium sp.</title>
        <authorList>
            <person name="Li Y."/>
            <person name="Wang J."/>
        </authorList>
    </citation>
    <scope>NUCLEOTIDE SEQUENCE [LARGE SCALE GENOMIC DNA]</scope>
    <source>
        <strain evidence="3 4">SDU14</strain>
    </source>
</reference>
<dbReference type="RefSeq" id="WP_272425895.1">
    <property type="nucleotide sequence ID" value="NZ_JAGTJJ010000063.1"/>
</dbReference>
<feature type="chain" id="PRO_5040940820" description="Lipoprotein" evidence="2">
    <location>
        <begin position="23"/>
        <end position="217"/>
    </location>
</feature>
<keyword evidence="2" id="KW-0732">Signal</keyword>
<evidence type="ECO:0000313" key="3">
    <source>
        <dbReference type="EMBL" id="MDC3988021.1"/>
    </source>
</evidence>
<dbReference type="EMBL" id="JAGTJJ010000063">
    <property type="protein sequence ID" value="MDC3988021.1"/>
    <property type="molecule type" value="Genomic_DNA"/>
</dbReference>
<keyword evidence="4" id="KW-1185">Reference proteome</keyword>
<feature type="compositionally biased region" description="Gly residues" evidence="1">
    <location>
        <begin position="40"/>
        <end position="57"/>
    </location>
</feature>
<dbReference type="PROSITE" id="PS51257">
    <property type="entry name" value="PROKAR_LIPOPROTEIN"/>
    <property type="match status" value="1"/>
</dbReference>
<protein>
    <recommendedName>
        <fullName evidence="5">Lipoprotein</fullName>
    </recommendedName>
</protein>
<evidence type="ECO:0000313" key="4">
    <source>
        <dbReference type="Proteomes" id="UP001151081"/>
    </source>
</evidence>
<feature type="signal peptide" evidence="2">
    <location>
        <begin position="1"/>
        <end position="22"/>
    </location>
</feature>
<name>A0A9X3XHB7_9BACT</name>
<evidence type="ECO:0008006" key="5">
    <source>
        <dbReference type="Google" id="ProtNLM"/>
    </source>
</evidence>
<feature type="region of interest" description="Disordered" evidence="1">
    <location>
        <begin position="27"/>
        <end position="62"/>
    </location>
</feature>
<organism evidence="3 4">
    <name type="scientific">Polyangium jinanense</name>
    <dbReference type="NCBI Taxonomy" id="2829994"/>
    <lineage>
        <taxon>Bacteria</taxon>
        <taxon>Pseudomonadati</taxon>
        <taxon>Myxococcota</taxon>
        <taxon>Polyangia</taxon>
        <taxon>Polyangiales</taxon>
        <taxon>Polyangiaceae</taxon>
        <taxon>Polyangium</taxon>
    </lineage>
</organism>
<gene>
    <name evidence="3" type="ORF">KEG57_46575</name>
</gene>
<proteinExistence type="predicted"/>
<dbReference type="AlphaFoldDB" id="A0A9X3XHB7"/>
<evidence type="ECO:0000256" key="1">
    <source>
        <dbReference type="SAM" id="MobiDB-lite"/>
    </source>
</evidence>
<dbReference type="Proteomes" id="UP001151081">
    <property type="component" value="Unassembled WGS sequence"/>
</dbReference>
<sequence length="217" mass="22489">MNLKRLSFLVLPVLLAACGNYVVEGGSDDNAKNQNANGTSGSGGNGGTGGNGTGGDSDGPDSLAVALTRAQLDVLWDEYWANHDPSGSSSSAGGVPELNPDDLFLRISDLGASCNSPTTDLGCGHWQLSIALPPALQQVGVYNLDSPELLAYSHFSETGEPYSPAPDDCSFGGGTIGAGTLEILSIDENEVHFRIDAEYWGEKANGEYIAPRCPVAP</sequence>
<comment type="caution">
    <text evidence="3">The sequence shown here is derived from an EMBL/GenBank/DDBJ whole genome shotgun (WGS) entry which is preliminary data.</text>
</comment>